<protein>
    <recommendedName>
        <fullName evidence="5">Cell division protein ZapB</fullName>
    </recommendedName>
</protein>
<dbReference type="RefSeq" id="WP_096399703.1">
    <property type="nucleotide sequence ID" value="NZ_AP017368.1"/>
</dbReference>
<evidence type="ECO:0008006" key="5">
    <source>
        <dbReference type="Google" id="ProtNLM"/>
    </source>
</evidence>
<evidence type="ECO:0000256" key="2">
    <source>
        <dbReference type="SAM" id="Coils"/>
    </source>
</evidence>
<organism evidence="3 4">
    <name type="scientific">Candidatus Desulfovibrio trichonymphae</name>
    <dbReference type="NCBI Taxonomy" id="1725232"/>
    <lineage>
        <taxon>Bacteria</taxon>
        <taxon>Pseudomonadati</taxon>
        <taxon>Thermodesulfobacteriota</taxon>
        <taxon>Desulfovibrionia</taxon>
        <taxon>Desulfovibrionales</taxon>
        <taxon>Desulfovibrionaceae</taxon>
        <taxon>Desulfovibrio</taxon>
    </lineage>
</organism>
<gene>
    <name evidence="3" type="ORF">RSDT_0675</name>
</gene>
<sequence length="81" mass="9324">MEIFEQLEKHITGLLTKFDNLKAENARFRAEVAEAATKKTELEEENRTLRASLAQAGNTRAEALKRLDDLLRKIEEHESIE</sequence>
<dbReference type="GO" id="GO:0005737">
    <property type="term" value="C:cytoplasm"/>
    <property type="evidence" value="ECO:0007669"/>
    <property type="project" value="InterPro"/>
</dbReference>
<dbReference type="OrthoDB" id="5460707at2"/>
<accession>A0A1J1E2T5</accession>
<dbReference type="Pfam" id="PF06005">
    <property type="entry name" value="ZapB"/>
    <property type="match status" value="1"/>
</dbReference>
<feature type="coiled-coil region" evidence="2">
    <location>
        <begin position="4"/>
        <end position="80"/>
    </location>
</feature>
<dbReference type="AlphaFoldDB" id="A0A1J1E2T5"/>
<dbReference type="Proteomes" id="UP000242645">
    <property type="component" value="Chromosome"/>
</dbReference>
<name>A0A1J1E2T5_9BACT</name>
<evidence type="ECO:0000256" key="1">
    <source>
        <dbReference type="ARBA" id="ARBA00023054"/>
    </source>
</evidence>
<dbReference type="GO" id="GO:0090529">
    <property type="term" value="P:cell septum assembly"/>
    <property type="evidence" value="ECO:0007669"/>
    <property type="project" value="InterPro"/>
</dbReference>
<proteinExistence type="predicted"/>
<evidence type="ECO:0000313" key="4">
    <source>
        <dbReference type="Proteomes" id="UP000242645"/>
    </source>
</evidence>
<reference evidence="3 4" key="1">
    <citation type="journal article" date="2017" name="ISME J.">
        <title>Genome of 'Ca. Desulfovibrio trichonymphae', an H2-oxidizing bacterium in a tripartite symbiotic system within a protist cell in the termite gut.</title>
        <authorList>
            <person name="Kuwahara H."/>
            <person name="Yuki M."/>
            <person name="Izawa K."/>
            <person name="Ohkuma M."/>
            <person name="Hongoh Y."/>
        </authorList>
    </citation>
    <scope>NUCLEOTIDE SEQUENCE [LARGE SCALE GENOMIC DNA]</scope>
    <source>
        <strain evidence="3 4">Rs-N31</strain>
    </source>
</reference>
<dbReference type="InterPro" id="IPR009252">
    <property type="entry name" value="Cell_div_ZapB"/>
</dbReference>
<dbReference type="GO" id="GO:0043093">
    <property type="term" value="P:FtsZ-dependent cytokinesis"/>
    <property type="evidence" value="ECO:0007669"/>
    <property type="project" value="InterPro"/>
</dbReference>
<dbReference type="KEGG" id="dtr:RSDT_0675"/>
<evidence type="ECO:0000313" key="3">
    <source>
        <dbReference type="EMBL" id="BAV92187.1"/>
    </source>
</evidence>
<keyword evidence="4" id="KW-1185">Reference proteome</keyword>
<keyword evidence="1 2" id="KW-0175">Coiled coil</keyword>
<dbReference type="Gene3D" id="1.20.5.340">
    <property type="match status" value="1"/>
</dbReference>
<dbReference type="EMBL" id="AP017368">
    <property type="protein sequence ID" value="BAV92187.1"/>
    <property type="molecule type" value="Genomic_DNA"/>
</dbReference>